<evidence type="ECO:0000256" key="4">
    <source>
        <dbReference type="PROSITE-ProRule" id="PRU00335"/>
    </source>
</evidence>
<proteinExistence type="predicted"/>
<dbReference type="InterPro" id="IPR009057">
    <property type="entry name" value="Homeodomain-like_sf"/>
</dbReference>
<evidence type="ECO:0000256" key="5">
    <source>
        <dbReference type="SAM" id="MobiDB-lite"/>
    </source>
</evidence>
<gene>
    <name evidence="7" type="ORF">MANAM107_01410</name>
</gene>
<accession>A0ABM7U6X7</accession>
<feature type="compositionally biased region" description="Acidic residues" evidence="5">
    <location>
        <begin position="241"/>
        <end position="253"/>
    </location>
</feature>
<keyword evidence="3" id="KW-0804">Transcription</keyword>
<keyword evidence="8" id="KW-1185">Reference proteome</keyword>
<dbReference type="SUPFAM" id="SSF46689">
    <property type="entry name" value="Homeodomain-like"/>
    <property type="match status" value="1"/>
</dbReference>
<organism evidence="7 8">
    <name type="scientific">Actinomyces capricornis</name>
    <dbReference type="NCBI Taxonomy" id="2755559"/>
    <lineage>
        <taxon>Bacteria</taxon>
        <taxon>Bacillati</taxon>
        <taxon>Actinomycetota</taxon>
        <taxon>Actinomycetes</taxon>
        <taxon>Actinomycetales</taxon>
        <taxon>Actinomycetaceae</taxon>
        <taxon>Actinomyces</taxon>
    </lineage>
</organism>
<dbReference type="InterPro" id="IPR050109">
    <property type="entry name" value="HTH-type_TetR-like_transc_reg"/>
</dbReference>
<protein>
    <submittedName>
        <fullName evidence="7">TetR family transcriptional regulator</fullName>
    </submittedName>
</protein>
<dbReference type="Gene3D" id="1.10.357.10">
    <property type="entry name" value="Tetracycline Repressor, domain 2"/>
    <property type="match status" value="1"/>
</dbReference>
<dbReference type="Proteomes" id="UP000824496">
    <property type="component" value="Chromosome"/>
</dbReference>
<dbReference type="PANTHER" id="PTHR30055">
    <property type="entry name" value="HTH-TYPE TRANSCRIPTIONAL REGULATOR RUTR"/>
    <property type="match status" value="1"/>
</dbReference>
<sequence>MPHTPPKPGGHSPTTSPRTAKPAPQRRTEILDAAQRLFIAKGVQATSVQDILTEVGIAKGTLYYHFSSKEEILTALIARTTDGIVTRARAIAEGPGTAVDRFLAVLASARVEQPERDLAEQLHAPGNAEFHLLSIVEMVRHLTPVLTGIVEQGNAEGTFDARRPREMIEILLTSAGMLLDEGIFTGEAQEAPRRAAAIVHAAEVLLGCAPGALAPAAPDAEAPEGDPPGARAGGQPPTEEAASEEAASEEAQP</sequence>
<dbReference type="InterPro" id="IPR023772">
    <property type="entry name" value="DNA-bd_HTH_TetR-type_CS"/>
</dbReference>
<evidence type="ECO:0000313" key="7">
    <source>
        <dbReference type="EMBL" id="BDA63307.1"/>
    </source>
</evidence>
<dbReference type="Pfam" id="PF00440">
    <property type="entry name" value="TetR_N"/>
    <property type="match status" value="1"/>
</dbReference>
<feature type="region of interest" description="Disordered" evidence="5">
    <location>
        <begin position="1"/>
        <end position="25"/>
    </location>
</feature>
<dbReference type="PROSITE" id="PS01081">
    <property type="entry name" value="HTH_TETR_1"/>
    <property type="match status" value="1"/>
</dbReference>
<dbReference type="PRINTS" id="PR00455">
    <property type="entry name" value="HTHTETR"/>
</dbReference>
<name>A0ABM7U6X7_9ACTO</name>
<dbReference type="PROSITE" id="PS50977">
    <property type="entry name" value="HTH_TETR_2"/>
    <property type="match status" value="1"/>
</dbReference>
<dbReference type="EMBL" id="AP025017">
    <property type="protein sequence ID" value="BDA63307.1"/>
    <property type="molecule type" value="Genomic_DNA"/>
</dbReference>
<feature type="region of interest" description="Disordered" evidence="5">
    <location>
        <begin position="213"/>
        <end position="253"/>
    </location>
</feature>
<dbReference type="RefSeq" id="WP_223909820.1">
    <property type="nucleotide sequence ID" value="NZ_AP025017.1"/>
</dbReference>
<keyword evidence="2 4" id="KW-0238">DNA-binding</keyword>
<evidence type="ECO:0000313" key="8">
    <source>
        <dbReference type="Proteomes" id="UP000824496"/>
    </source>
</evidence>
<reference evidence="7 8" key="1">
    <citation type="submission" date="2021-08" db="EMBL/GenBank/DDBJ databases">
        <title>Whole genome sequence of novel Actinomyces species strain MAS-1.</title>
        <authorList>
            <person name="Saito M."/>
            <person name="Kuwahara N."/>
            <person name="Takizawa T."/>
            <person name="Gotouda H."/>
            <person name="Ochiai T."/>
        </authorList>
    </citation>
    <scope>NUCLEOTIDE SEQUENCE [LARGE SCALE GENOMIC DNA]</scope>
    <source>
        <strain evidence="7 8">MAS-1</strain>
    </source>
</reference>
<dbReference type="InterPro" id="IPR049149">
    <property type="entry name" value="TetR/AcrR_C"/>
</dbReference>
<feature type="domain" description="HTH tetR-type" evidence="6">
    <location>
        <begin position="24"/>
        <end position="84"/>
    </location>
</feature>
<dbReference type="PANTHER" id="PTHR30055:SF234">
    <property type="entry name" value="HTH-TYPE TRANSCRIPTIONAL REGULATOR BETI"/>
    <property type="match status" value="1"/>
</dbReference>
<evidence type="ECO:0000256" key="1">
    <source>
        <dbReference type="ARBA" id="ARBA00023015"/>
    </source>
</evidence>
<evidence type="ECO:0000259" key="6">
    <source>
        <dbReference type="PROSITE" id="PS50977"/>
    </source>
</evidence>
<keyword evidence="1" id="KW-0805">Transcription regulation</keyword>
<evidence type="ECO:0000256" key="2">
    <source>
        <dbReference type="ARBA" id="ARBA00023125"/>
    </source>
</evidence>
<dbReference type="InterPro" id="IPR001647">
    <property type="entry name" value="HTH_TetR"/>
</dbReference>
<feature type="DNA-binding region" description="H-T-H motif" evidence="4">
    <location>
        <begin position="47"/>
        <end position="66"/>
    </location>
</feature>
<dbReference type="Pfam" id="PF21303">
    <property type="entry name" value="TetR_C_39"/>
    <property type="match status" value="1"/>
</dbReference>
<evidence type="ECO:0000256" key="3">
    <source>
        <dbReference type="ARBA" id="ARBA00023163"/>
    </source>
</evidence>